<dbReference type="Proteomes" id="UP000250088">
    <property type="component" value="Chromosome"/>
</dbReference>
<evidence type="ECO:0000313" key="2">
    <source>
        <dbReference type="EMBL" id="ARS89643.1"/>
    </source>
</evidence>
<reference evidence="3" key="1">
    <citation type="submission" date="2017-02" db="EMBL/GenBank/DDBJ databases">
        <title>Natronthermophilus aegyptiacus gen. nov.,sp. nov., an aerobic, extremely halophilic alkalithermophilic archaeon isolated from the athalassohaline Wadi An Natrun, Egypt.</title>
        <authorList>
            <person name="Zhao B."/>
        </authorList>
    </citation>
    <scope>NUCLEOTIDE SEQUENCE [LARGE SCALE GENOMIC DNA]</scope>
    <source>
        <strain evidence="3">JW/NM-HA 15</strain>
    </source>
</reference>
<evidence type="ECO:0000313" key="3">
    <source>
        <dbReference type="Proteomes" id="UP000250088"/>
    </source>
</evidence>
<dbReference type="KEGG" id="naj:B1756_07765"/>
<protein>
    <submittedName>
        <fullName evidence="2">Uncharacterized protein</fullName>
    </submittedName>
</protein>
<accession>A0A2Z2HS75</accession>
<dbReference type="AlphaFoldDB" id="A0A2Z2HS75"/>
<sequence>MDDFNRALALSGAALLTIGILLTGFLMVGTAAAESTFDDELDLEDGDTLVVNTSFAEDGTADLEATIENEDGDELDDLEDELEADANESDEWTYDFDADEYDDIGSNDTATAFVTVTADEDVVDEYAIIVAEDDDDGTDAPSIPISSDDTGYIVGGVLLIFAIGLLVANSGNGGSRRY</sequence>
<dbReference type="GeneID" id="32893967"/>
<gene>
    <name evidence="2" type="ORF">B1756_07765</name>
</gene>
<organism evidence="2 3">
    <name type="scientific">Natrarchaeobaculum aegyptiacum</name>
    <dbReference type="NCBI Taxonomy" id="745377"/>
    <lineage>
        <taxon>Archaea</taxon>
        <taxon>Methanobacteriati</taxon>
        <taxon>Methanobacteriota</taxon>
        <taxon>Stenosarchaea group</taxon>
        <taxon>Halobacteria</taxon>
        <taxon>Halobacteriales</taxon>
        <taxon>Natrialbaceae</taxon>
        <taxon>Natrarchaeobaculum</taxon>
    </lineage>
</organism>
<keyword evidence="1" id="KW-1133">Transmembrane helix</keyword>
<dbReference type="EMBL" id="CP019893">
    <property type="protein sequence ID" value="ARS89643.1"/>
    <property type="molecule type" value="Genomic_DNA"/>
</dbReference>
<name>A0A2Z2HS75_9EURY</name>
<evidence type="ECO:0000256" key="1">
    <source>
        <dbReference type="SAM" id="Phobius"/>
    </source>
</evidence>
<dbReference type="RefSeq" id="WP_086888021.1">
    <property type="nucleotide sequence ID" value="NZ_CP019893.1"/>
</dbReference>
<feature type="transmembrane region" description="Helical" evidence="1">
    <location>
        <begin position="150"/>
        <end position="168"/>
    </location>
</feature>
<proteinExistence type="predicted"/>
<keyword evidence="1" id="KW-0812">Transmembrane</keyword>
<keyword evidence="3" id="KW-1185">Reference proteome</keyword>
<keyword evidence="1" id="KW-0472">Membrane</keyword>